<sequence>MNAADKKKKALAILEGVKRASERSGFPTMPKKKTIKKG</sequence>
<accession>I3VZB6</accession>
<dbReference type="AlphaFoldDB" id="I3VZB6"/>
<evidence type="ECO:0000313" key="1">
    <source>
        <dbReference type="EMBL" id="AFK88693.1"/>
    </source>
</evidence>
<dbReference type="EMBL" id="JQ782192">
    <property type="protein sequence ID" value="AFK88693.1"/>
    <property type="molecule type" value="Genomic_DNA"/>
</dbReference>
<organism evidence="1">
    <name type="scientific">Vibrio anguillarum</name>
    <name type="common">Listonella anguillarum</name>
    <dbReference type="NCBI Taxonomy" id="55601"/>
    <lineage>
        <taxon>Bacteria</taxon>
        <taxon>Pseudomonadati</taxon>
        <taxon>Pseudomonadota</taxon>
        <taxon>Gammaproteobacteria</taxon>
        <taxon>Vibrionales</taxon>
        <taxon>Vibrionaceae</taxon>
        <taxon>Vibrio</taxon>
    </lineage>
</organism>
<name>I3VZB6_VIBAN</name>
<geneLocation type="plasmid" evidence="1">
    <name>pJV</name>
</geneLocation>
<gene>
    <name evidence="1" type="ORF">UQY_1</name>
</gene>
<protein>
    <submittedName>
        <fullName evidence="1">Uncharacterized protein</fullName>
    </submittedName>
</protein>
<keyword evidence="1" id="KW-0614">Plasmid</keyword>
<reference evidence="1" key="1">
    <citation type="submission" date="2012-03" db="EMBL/GenBank/DDBJ databases">
        <title>Sequence analysis and characterization of a natural plasmid isolated from Vibrio anguillarum.</title>
        <authorList>
            <person name="Jiang N."/>
            <person name="Luo L."/>
            <person name="Xing W."/>
            <person name="Ma Z."/>
        </authorList>
    </citation>
    <scope>NUCLEOTIDE SEQUENCE</scope>
    <source>
        <strain evidence="1">13YK-003</strain>
        <plasmid evidence="1">pJV</plasmid>
    </source>
</reference>
<proteinExistence type="predicted"/>